<proteinExistence type="predicted"/>
<keyword evidence="1" id="KW-0496">Mitochondrion</keyword>
<name>A0A101LUI2_PICGL</name>
<protein>
    <submittedName>
        <fullName evidence="1">Uncharacterized protein</fullName>
    </submittedName>
</protein>
<comment type="caution">
    <text evidence="1">The sequence shown here is derived from an EMBL/GenBank/DDBJ whole genome shotgun (WGS) entry which is preliminary data.</text>
</comment>
<accession>A0A101LUI2</accession>
<gene>
    <name evidence="1" type="ORF">ABT39_MTgene2416</name>
</gene>
<sequence length="53" mass="6439">MKKVLQCQTQLFQIQHILFPLGHIPMPFELMGGRTHYFNLLDSKKWLIKFRHE</sequence>
<reference evidence="1" key="1">
    <citation type="journal article" date="2015" name="Genome Biol. Evol.">
        <title>Organellar Genomes of White Spruce (Picea glauca): Assembly and Annotation.</title>
        <authorList>
            <person name="Jackman S.D."/>
            <person name="Warren R.L."/>
            <person name="Gibb E.A."/>
            <person name="Vandervalk B.P."/>
            <person name="Mohamadi H."/>
            <person name="Chu J."/>
            <person name="Raymond A."/>
            <person name="Pleasance S."/>
            <person name="Coope R."/>
            <person name="Wildung M.R."/>
            <person name="Ritland C.E."/>
            <person name="Bousquet J."/>
            <person name="Jones S.J."/>
            <person name="Bohlmann J."/>
            <person name="Birol I."/>
        </authorList>
    </citation>
    <scope>NUCLEOTIDE SEQUENCE [LARGE SCALE GENOMIC DNA]</scope>
    <source>
        <tissue evidence="1">Flushing bud</tissue>
    </source>
</reference>
<dbReference type="EMBL" id="LKAM01000017">
    <property type="protein sequence ID" value="KUM45581.1"/>
    <property type="molecule type" value="Genomic_DNA"/>
</dbReference>
<evidence type="ECO:0000313" key="1">
    <source>
        <dbReference type="EMBL" id="KUM45581.1"/>
    </source>
</evidence>
<organism evidence="1">
    <name type="scientific">Picea glauca</name>
    <name type="common">White spruce</name>
    <name type="synonym">Pinus glauca</name>
    <dbReference type="NCBI Taxonomy" id="3330"/>
    <lineage>
        <taxon>Eukaryota</taxon>
        <taxon>Viridiplantae</taxon>
        <taxon>Streptophyta</taxon>
        <taxon>Embryophyta</taxon>
        <taxon>Tracheophyta</taxon>
        <taxon>Spermatophyta</taxon>
        <taxon>Pinopsida</taxon>
        <taxon>Pinidae</taxon>
        <taxon>Conifers I</taxon>
        <taxon>Pinales</taxon>
        <taxon>Pinaceae</taxon>
        <taxon>Picea</taxon>
    </lineage>
</organism>
<dbReference type="AlphaFoldDB" id="A0A101LUI2"/>
<geneLocation type="mitochondrion" evidence="1"/>